<evidence type="ECO:0000313" key="1">
    <source>
        <dbReference type="EMBL" id="KAK1141491.1"/>
    </source>
</evidence>
<keyword evidence="1" id="KW-0808">Transferase</keyword>
<dbReference type="Proteomes" id="UP001177260">
    <property type="component" value="Unassembled WGS sequence"/>
</dbReference>
<gene>
    <name evidence="1" type="primary">STE14</name>
    <name evidence="1" type="ORF">N8T08_009031</name>
</gene>
<keyword evidence="2" id="KW-1185">Reference proteome</keyword>
<dbReference type="EMBL" id="JAOPJF010000063">
    <property type="protein sequence ID" value="KAK1141491.1"/>
    <property type="molecule type" value="Genomic_DNA"/>
</dbReference>
<protein>
    <submittedName>
        <fullName evidence="1">Farnesyl cysteine-carboxyl methyltransferase</fullName>
        <ecNumber evidence="1">2.1.1.100</ecNumber>
    </submittedName>
</protein>
<accession>A0ACC3AV38</accession>
<sequence length="295" mass="32660">MSSSPEFSSSSTTTSHVAADEPPTWRPPRPNTTTPPPPAAENMTSNSPPLDASNYPGGKKSLAGISLRAFLIGTTLGLSASLTLTLRLFSDSPLWRVPFFLASLCVFHFLEYHVTAAHNTRYASVSAFLLSSNGWAYNIAHTSAALECLLAYFFYPRESYFTWSGPVAALGGLKIQLVLGLVLMAVGQTIRTLAMAQAGSNFNHTVQVERKNGHMLVTHGVYAVLRHPSYFGFFWWGLGTQLVLGNVVCFVGYFVVLWKFFHSRIQREERFLIAFFGDEYVQYKKRSTVGIPGIW</sequence>
<comment type="caution">
    <text evidence="1">The sequence shown here is derived from an EMBL/GenBank/DDBJ whole genome shotgun (WGS) entry which is preliminary data.</text>
</comment>
<name>A0ACC3AV38_9EURO</name>
<organism evidence="1 2">
    <name type="scientific">Aspergillus melleus</name>
    <dbReference type="NCBI Taxonomy" id="138277"/>
    <lineage>
        <taxon>Eukaryota</taxon>
        <taxon>Fungi</taxon>
        <taxon>Dikarya</taxon>
        <taxon>Ascomycota</taxon>
        <taxon>Pezizomycotina</taxon>
        <taxon>Eurotiomycetes</taxon>
        <taxon>Eurotiomycetidae</taxon>
        <taxon>Eurotiales</taxon>
        <taxon>Aspergillaceae</taxon>
        <taxon>Aspergillus</taxon>
        <taxon>Aspergillus subgen. Circumdati</taxon>
    </lineage>
</organism>
<reference evidence="1 2" key="1">
    <citation type="journal article" date="2023" name="ACS Omega">
        <title>Identification of the Neoaspergillic Acid Biosynthesis Gene Cluster by Establishing an In Vitro CRISPR-Ribonucleoprotein Genetic System in Aspergillus melleus.</title>
        <authorList>
            <person name="Yuan B."/>
            <person name="Grau M.F."/>
            <person name="Murata R.M."/>
            <person name="Torok T."/>
            <person name="Venkateswaran K."/>
            <person name="Stajich J.E."/>
            <person name="Wang C.C.C."/>
        </authorList>
    </citation>
    <scope>NUCLEOTIDE SEQUENCE [LARGE SCALE GENOMIC DNA]</scope>
    <source>
        <strain evidence="1 2">IMV 1140</strain>
    </source>
</reference>
<keyword evidence="1" id="KW-0489">Methyltransferase</keyword>
<proteinExistence type="predicted"/>
<evidence type="ECO:0000313" key="2">
    <source>
        <dbReference type="Proteomes" id="UP001177260"/>
    </source>
</evidence>
<dbReference type="EC" id="2.1.1.100" evidence="1"/>